<feature type="domain" description="KilA-N" evidence="1">
    <location>
        <begin position="6"/>
        <end position="109"/>
    </location>
</feature>
<name>A0ABW3FDG0_9HYPH</name>
<dbReference type="SUPFAM" id="SSF54616">
    <property type="entry name" value="DNA-binding domain of Mlu1-box binding protein MBP1"/>
    <property type="match status" value="1"/>
</dbReference>
<dbReference type="Proteomes" id="UP001597101">
    <property type="component" value="Unassembled WGS sequence"/>
</dbReference>
<dbReference type="PROSITE" id="PS51301">
    <property type="entry name" value="KILA_N"/>
    <property type="match status" value="1"/>
</dbReference>
<dbReference type="Pfam" id="PF26567">
    <property type="entry name" value="BstA_C"/>
    <property type="match status" value="1"/>
</dbReference>
<dbReference type="InterPro" id="IPR058744">
    <property type="entry name" value="BstA-like_C"/>
</dbReference>
<dbReference type="Pfam" id="PF04383">
    <property type="entry name" value="KilA-N"/>
    <property type="match status" value="1"/>
</dbReference>
<dbReference type="InterPro" id="IPR018004">
    <property type="entry name" value="KilA/APSES_HTH"/>
</dbReference>
<accession>A0ABW3FDG0</accession>
<evidence type="ECO:0000313" key="3">
    <source>
        <dbReference type="Proteomes" id="UP001597101"/>
    </source>
</evidence>
<evidence type="ECO:0000313" key="2">
    <source>
        <dbReference type="EMBL" id="MFD0916517.1"/>
    </source>
</evidence>
<dbReference type="InterPro" id="IPR036887">
    <property type="entry name" value="HTH_APSES_sf"/>
</dbReference>
<dbReference type="Gene3D" id="3.10.260.10">
    <property type="entry name" value="Transcription regulator HTH, APSES-type DNA-binding domain"/>
    <property type="match status" value="1"/>
</dbReference>
<dbReference type="SMART" id="SM01252">
    <property type="entry name" value="KilA-N"/>
    <property type="match status" value="1"/>
</dbReference>
<comment type="caution">
    <text evidence="2">The sequence shown here is derived from an EMBL/GenBank/DDBJ whole genome shotgun (WGS) entry which is preliminary data.</text>
</comment>
<dbReference type="RefSeq" id="WP_377212380.1">
    <property type="nucleotide sequence ID" value="NZ_JBHTJV010000009.1"/>
</dbReference>
<gene>
    <name evidence="2" type="ORF">ACFQ14_08870</name>
</gene>
<keyword evidence="3" id="KW-1185">Reference proteome</keyword>
<dbReference type="EMBL" id="JBHTJV010000009">
    <property type="protein sequence ID" value="MFD0916517.1"/>
    <property type="molecule type" value="Genomic_DNA"/>
</dbReference>
<sequence>MQAHLELIPHKAEGAIIYQRPEDGYINATAMCQAADKRWNDYSILAATRSFLAALETETGIPVSGLVVSQRGGDLRFQGTWVHPQVAINLAQWLSGEFAVKVSQWVYDWMNGKAPKSANGDLPYHLRRYVANQQNLPVGHFSILTELTQALIAPLTQALIAPLTQALIAPMEIWGYTLPESMMPDISDGRMFCAWLRKKGVDTDALPKYTHVFEDGRRVKAKAYPESLLAEWRQHFREVWLPTKAVEYFGSRDRKALEYLPKLLPTKAA</sequence>
<organism evidence="2 3">
    <name type="scientific">Pseudahrensia aquimaris</name>
    <dbReference type="NCBI Taxonomy" id="744461"/>
    <lineage>
        <taxon>Bacteria</taxon>
        <taxon>Pseudomonadati</taxon>
        <taxon>Pseudomonadota</taxon>
        <taxon>Alphaproteobacteria</taxon>
        <taxon>Hyphomicrobiales</taxon>
        <taxon>Ahrensiaceae</taxon>
        <taxon>Pseudahrensia</taxon>
    </lineage>
</organism>
<protein>
    <submittedName>
        <fullName evidence="2">KilA-N domain-containing protein</fullName>
    </submittedName>
</protein>
<reference evidence="3" key="1">
    <citation type="journal article" date="2019" name="Int. J. Syst. Evol. Microbiol.">
        <title>The Global Catalogue of Microorganisms (GCM) 10K type strain sequencing project: providing services to taxonomists for standard genome sequencing and annotation.</title>
        <authorList>
            <consortium name="The Broad Institute Genomics Platform"/>
            <consortium name="The Broad Institute Genome Sequencing Center for Infectious Disease"/>
            <person name="Wu L."/>
            <person name="Ma J."/>
        </authorList>
    </citation>
    <scope>NUCLEOTIDE SEQUENCE [LARGE SCALE GENOMIC DNA]</scope>
    <source>
        <strain evidence="3">CCUG 60023</strain>
    </source>
</reference>
<dbReference type="InterPro" id="IPR017880">
    <property type="entry name" value="KilA_N"/>
</dbReference>
<proteinExistence type="predicted"/>
<evidence type="ECO:0000259" key="1">
    <source>
        <dbReference type="PROSITE" id="PS51301"/>
    </source>
</evidence>